<dbReference type="PRINTS" id="PR00723">
    <property type="entry name" value="SUBTILISIN"/>
</dbReference>
<keyword evidence="6 8" id="KW-0720">Serine protease</keyword>
<dbReference type="PROSITE" id="PS00136">
    <property type="entry name" value="SUBTILASE_ASP"/>
    <property type="match status" value="1"/>
</dbReference>
<feature type="active site" description="Charge relay system" evidence="7 8">
    <location>
        <position position="528"/>
    </location>
</feature>
<dbReference type="PANTHER" id="PTHR43806:SF66">
    <property type="entry name" value="SERIN ENDOPEPTIDASE"/>
    <property type="match status" value="1"/>
</dbReference>
<dbReference type="CDD" id="cd07489">
    <property type="entry name" value="Peptidases_S8_5"/>
    <property type="match status" value="1"/>
</dbReference>
<evidence type="ECO:0000256" key="5">
    <source>
        <dbReference type="ARBA" id="ARBA00022801"/>
    </source>
</evidence>
<keyword evidence="15" id="KW-1185">Reference proteome</keyword>
<dbReference type="InterPro" id="IPR036852">
    <property type="entry name" value="Peptidase_S8/S53_dom_sf"/>
</dbReference>
<organism evidence="14 15">
    <name type="scientific">Roridomyces roridus</name>
    <dbReference type="NCBI Taxonomy" id="1738132"/>
    <lineage>
        <taxon>Eukaryota</taxon>
        <taxon>Fungi</taxon>
        <taxon>Dikarya</taxon>
        <taxon>Basidiomycota</taxon>
        <taxon>Agaricomycotina</taxon>
        <taxon>Agaricomycetes</taxon>
        <taxon>Agaricomycetidae</taxon>
        <taxon>Agaricales</taxon>
        <taxon>Marasmiineae</taxon>
        <taxon>Mycenaceae</taxon>
        <taxon>Roridomyces</taxon>
    </lineage>
</organism>
<dbReference type="Gene3D" id="3.40.50.200">
    <property type="entry name" value="Peptidase S8/S53 domain"/>
    <property type="match status" value="2"/>
</dbReference>
<dbReference type="EMBL" id="JARKIF010000002">
    <property type="protein sequence ID" value="KAJ7647008.1"/>
    <property type="molecule type" value="Genomic_DNA"/>
</dbReference>
<feature type="domain" description="PA" evidence="12">
    <location>
        <begin position="381"/>
        <end position="452"/>
    </location>
</feature>
<gene>
    <name evidence="14" type="ORF">FB45DRAFT_186118</name>
</gene>
<dbReference type="PROSITE" id="PS00138">
    <property type="entry name" value="SUBTILASE_SER"/>
    <property type="match status" value="1"/>
</dbReference>
<comment type="similarity">
    <text evidence="1 8 9">Belongs to the peptidase S8 family.</text>
</comment>
<evidence type="ECO:0000259" key="11">
    <source>
        <dbReference type="Pfam" id="PF00082"/>
    </source>
</evidence>
<dbReference type="InterPro" id="IPR003137">
    <property type="entry name" value="PA_domain"/>
</dbReference>
<dbReference type="PROSITE" id="PS51892">
    <property type="entry name" value="SUBTILASE"/>
    <property type="match status" value="1"/>
</dbReference>
<feature type="active site" description="Charge relay system" evidence="7 8">
    <location>
        <position position="166"/>
    </location>
</feature>
<dbReference type="AlphaFoldDB" id="A0AAD7CGR1"/>
<name>A0AAD7CGR1_9AGAR</name>
<evidence type="ECO:0000256" key="2">
    <source>
        <dbReference type="ARBA" id="ARBA00022512"/>
    </source>
</evidence>
<evidence type="ECO:0000259" key="12">
    <source>
        <dbReference type="Pfam" id="PF02225"/>
    </source>
</evidence>
<dbReference type="PROSITE" id="PS00137">
    <property type="entry name" value="SUBTILASE_HIS"/>
    <property type="match status" value="1"/>
</dbReference>
<dbReference type="InterPro" id="IPR000209">
    <property type="entry name" value="Peptidase_S8/S53_dom"/>
</dbReference>
<evidence type="ECO:0000256" key="8">
    <source>
        <dbReference type="PROSITE-ProRule" id="PRU01240"/>
    </source>
</evidence>
<evidence type="ECO:0000256" key="9">
    <source>
        <dbReference type="RuleBase" id="RU003355"/>
    </source>
</evidence>
<dbReference type="Pfam" id="PF06280">
    <property type="entry name" value="fn3_5"/>
    <property type="match status" value="1"/>
</dbReference>
<sequence>MSCFQAGAHLKTMRPLILAFALIASGLSTSVKPAIQASQYVPNAYIIEFSSNNAGRVISHDQVYGAMRKKSMGFHVDHEYNTANILVGAAVKLDSSADATKISEIDGVVAVRPVRKFPAPKPVNSVVVKDPMDIGLDTSSTHKMTGVDKVHAQGMFGQGVKIGIIDTGVDYTHPLLGGGFGPGFKIFKGADLVGDAYDGGNTPNPGPNPLDQCNGHGTHVAGIIGASPNNTLDFSGVASSASLAAYRVFGCYGATTDAIISQALIMAYNDEMDIMTLSIGAASGWSEATASVVAERMVAQGRAVTVSAGNDGREGPWYTSEPAGGIGVISVGSVDNIDTPVQNATVHGVVHDPITYNQPLPLNVPGALPIYATSTNISQVDDACNPLPDSTPDLSGHLVVVHRGTCSFTQKLGNIQAKGGKVVFIYNSDKGTWAAIDVDGYTAVLISAADGKFLVQQFINKAPITVSFPQTGGAFNLPNPTGGLVSSFSTMGPTFEMELSPMVMAPGGGILSTFPLALGGYALLSGTSMACPFVAGAAALVMNELGTGSEVGAVVMRVLQTTAKSTPSSLDDPIPHTVAQQGAGLIQADLAVNMKSVVSPGHIALNDTAHFKANHTISIWNRKGDKPITYTISHVPAGTLETVSDYTVLSDPIMVPGAAFVQFSRSQVTVHPNDTKYIHLTFTPPPSADNASFPVYSGFIHVESPTETVKVTYLGVGASLKVAPLLDRSNWYFDFSLPAMIDSDGDVQTGPMNYTFMDQDASPFVVYRMIFGSAKVLFDLVKADIELPSSSRRVKTIGPLAEFDYVPRNNDDPYDGYSTVVLDGKYANGTRIDDGQYRGLLRALKIGGHTDKEEDWDFWLTPQFGVVTPEE</sequence>
<dbReference type="InterPro" id="IPR023827">
    <property type="entry name" value="Peptidase_S8_Asp-AS"/>
</dbReference>
<feature type="chain" id="PRO_5042196268" evidence="10">
    <location>
        <begin position="29"/>
        <end position="871"/>
    </location>
</feature>
<accession>A0AAD7CGR1</accession>
<evidence type="ECO:0000256" key="10">
    <source>
        <dbReference type="SAM" id="SignalP"/>
    </source>
</evidence>
<evidence type="ECO:0000313" key="15">
    <source>
        <dbReference type="Proteomes" id="UP001221142"/>
    </source>
</evidence>
<feature type="signal peptide" evidence="10">
    <location>
        <begin position="1"/>
        <end position="28"/>
    </location>
</feature>
<dbReference type="InterPro" id="IPR022398">
    <property type="entry name" value="Peptidase_S8_His-AS"/>
</dbReference>
<dbReference type="SUPFAM" id="SSF52743">
    <property type="entry name" value="Subtilisin-like"/>
    <property type="match status" value="1"/>
</dbReference>
<keyword evidence="5 8" id="KW-0378">Hydrolase</keyword>
<evidence type="ECO:0000256" key="1">
    <source>
        <dbReference type="ARBA" id="ARBA00011073"/>
    </source>
</evidence>
<dbReference type="Pfam" id="PF00082">
    <property type="entry name" value="Peptidase_S8"/>
    <property type="match status" value="1"/>
</dbReference>
<protein>
    <submittedName>
        <fullName evidence="14">Subtilisin-like protease</fullName>
    </submittedName>
</protein>
<dbReference type="InterPro" id="IPR034187">
    <property type="entry name" value="Peptidases_S8_5"/>
</dbReference>
<dbReference type="InterPro" id="IPR015500">
    <property type="entry name" value="Peptidase_S8_subtilisin-rel"/>
</dbReference>
<dbReference type="InterPro" id="IPR010435">
    <property type="entry name" value="C5a/SBT2-like_Fn3"/>
</dbReference>
<dbReference type="PANTHER" id="PTHR43806">
    <property type="entry name" value="PEPTIDASE S8"/>
    <property type="match status" value="1"/>
</dbReference>
<evidence type="ECO:0000313" key="14">
    <source>
        <dbReference type="EMBL" id="KAJ7647008.1"/>
    </source>
</evidence>
<evidence type="ECO:0000259" key="13">
    <source>
        <dbReference type="Pfam" id="PF06280"/>
    </source>
</evidence>
<evidence type="ECO:0000256" key="4">
    <source>
        <dbReference type="ARBA" id="ARBA00022729"/>
    </source>
</evidence>
<evidence type="ECO:0000256" key="6">
    <source>
        <dbReference type="ARBA" id="ARBA00022825"/>
    </source>
</evidence>
<dbReference type="Gene3D" id="3.50.30.30">
    <property type="match status" value="1"/>
</dbReference>
<dbReference type="Pfam" id="PF02225">
    <property type="entry name" value="PA"/>
    <property type="match status" value="1"/>
</dbReference>
<comment type="caution">
    <text evidence="14">The sequence shown here is derived from an EMBL/GenBank/DDBJ whole genome shotgun (WGS) entry which is preliminary data.</text>
</comment>
<dbReference type="CDD" id="cd02124">
    <property type="entry name" value="PA_PoS1_like"/>
    <property type="match status" value="1"/>
</dbReference>
<dbReference type="GO" id="GO:0006508">
    <property type="term" value="P:proteolysis"/>
    <property type="evidence" value="ECO:0007669"/>
    <property type="project" value="UniProtKB-KW"/>
</dbReference>
<keyword evidence="3 8" id="KW-0645">Protease</keyword>
<dbReference type="GO" id="GO:0005615">
    <property type="term" value="C:extracellular space"/>
    <property type="evidence" value="ECO:0007669"/>
    <property type="project" value="TreeGrafter"/>
</dbReference>
<proteinExistence type="inferred from homology"/>
<evidence type="ECO:0000256" key="7">
    <source>
        <dbReference type="PIRSR" id="PIRSR615500-1"/>
    </source>
</evidence>
<dbReference type="InterPro" id="IPR050131">
    <property type="entry name" value="Peptidase_S8_subtilisin-like"/>
</dbReference>
<dbReference type="GO" id="GO:0016020">
    <property type="term" value="C:membrane"/>
    <property type="evidence" value="ECO:0007669"/>
    <property type="project" value="InterPro"/>
</dbReference>
<dbReference type="GO" id="GO:0004252">
    <property type="term" value="F:serine-type endopeptidase activity"/>
    <property type="evidence" value="ECO:0007669"/>
    <property type="project" value="UniProtKB-UniRule"/>
</dbReference>
<feature type="active site" description="Charge relay system" evidence="7 8">
    <location>
        <position position="216"/>
    </location>
</feature>
<feature type="domain" description="Peptidase S8/S53" evidence="11">
    <location>
        <begin position="157"/>
        <end position="564"/>
    </location>
</feature>
<keyword evidence="2" id="KW-0134">Cell wall</keyword>
<feature type="domain" description="C5a peptidase/Subtilisin-like protease SBT2-like Fn3-like" evidence="13">
    <location>
        <begin position="603"/>
        <end position="710"/>
    </location>
</feature>
<keyword evidence="4 10" id="KW-0732">Signal</keyword>
<evidence type="ECO:0000256" key="3">
    <source>
        <dbReference type="ARBA" id="ARBA00022670"/>
    </source>
</evidence>
<reference evidence="14" key="1">
    <citation type="submission" date="2023-03" db="EMBL/GenBank/DDBJ databases">
        <title>Massive genome expansion in bonnet fungi (Mycena s.s.) driven by repeated elements and novel gene families across ecological guilds.</title>
        <authorList>
            <consortium name="Lawrence Berkeley National Laboratory"/>
            <person name="Harder C.B."/>
            <person name="Miyauchi S."/>
            <person name="Viragh M."/>
            <person name="Kuo A."/>
            <person name="Thoen E."/>
            <person name="Andreopoulos B."/>
            <person name="Lu D."/>
            <person name="Skrede I."/>
            <person name="Drula E."/>
            <person name="Henrissat B."/>
            <person name="Morin E."/>
            <person name="Kohler A."/>
            <person name="Barry K."/>
            <person name="LaButti K."/>
            <person name="Morin E."/>
            <person name="Salamov A."/>
            <person name="Lipzen A."/>
            <person name="Mereny Z."/>
            <person name="Hegedus B."/>
            <person name="Baldrian P."/>
            <person name="Stursova M."/>
            <person name="Weitz H."/>
            <person name="Taylor A."/>
            <person name="Grigoriev I.V."/>
            <person name="Nagy L.G."/>
            <person name="Martin F."/>
            <person name="Kauserud H."/>
        </authorList>
    </citation>
    <scope>NUCLEOTIDE SEQUENCE</scope>
    <source>
        <strain evidence="14">9284</strain>
    </source>
</reference>
<keyword evidence="2" id="KW-0964">Secreted</keyword>
<dbReference type="Proteomes" id="UP001221142">
    <property type="component" value="Unassembled WGS sequence"/>
</dbReference>
<dbReference type="InterPro" id="IPR023828">
    <property type="entry name" value="Peptidase_S8_Ser-AS"/>
</dbReference>